<protein>
    <recommendedName>
        <fullName evidence="3">Integrase catalytic domain-containing protein</fullName>
    </recommendedName>
</protein>
<dbReference type="InterPro" id="IPR036397">
    <property type="entry name" value="RNaseH_sf"/>
</dbReference>
<dbReference type="PANTHER" id="PTHR42648:SF28">
    <property type="entry name" value="TRANSPOSON-ENCODED PROTEIN WITH RIBONUCLEASE H-LIKE AND RETROVIRUS ZINC FINGER-LIKE DOMAINS"/>
    <property type="match status" value="1"/>
</dbReference>
<feature type="domain" description="Integrase catalytic" evidence="3">
    <location>
        <begin position="1"/>
        <end position="159"/>
    </location>
</feature>
<dbReference type="Pfam" id="PF07727">
    <property type="entry name" value="RVT_2"/>
    <property type="match status" value="1"/>
</dbReference>
<sequence>MGIERRQSPEIHHNDDRQRYFVTFLDDYTHFSVTCLIKNKSDVCDAARNYIVEAESKWNSRVYKLRCDIWGECVANEFTDWCRERGINIDYVPAAIAQLIGRTERLNGTLMEKTRSLIFDSGVEKEFWGDALRTATYLLNRSPSATVDTTPAKIWYGKRPALANLKLFGSLAYATKFKKLGKLDKRRDKLIMVGYATNGHRLWNSGKREIKLSRDVTFVKSTEVPATNNLSQKIIADTDTYYVMLSYKESIYHEDKDKWLKAIEEEKSSLKKNGVFQFVDDDNRYKARLVVRGCEQKAGLDYSETFSSMVLLNNLRFLIAYAKTENVSLKQFDIKTAFLYGNLEQDVFMLVPEGFEDEQGSVVKLKKSLYGLKQVPRPWSKRFVDFLKAHGLHQLIKDMSIFVNDEGNLILAIWVDDGLVISNENDKIDEFMMKLQTEFEGTRNLGLRYSTDLNTSLIDAYSDADYASDETSRRTDPCVANVVLPAMCCVLLYFVFVPLQFVQRVVTFYFAFSIGYVDRCLTEA</sequence>
<dbReference type="SUPFAM" id="SSF53098">
    <property type="entry name" value="Ribonuclease H-like"/>
    <property type="match status" value="1"/>
</dbReference>
<evidence type="ECO:0000259" key="3">
    <source>
        <dbReference type="PROSITE" id="PS50994"/>
    </source>
</evidence>
<dbReference type="Pfam" id="PF25597">
    <property type="entry name" value="SH3_retrovirus"/>
    <property type="match status" value="1"/>
</dbReference>
<evidence type="ECO:0000256" key="2">
    <source>
        <dbReference type="ARBA" id="ARBA00022801"/>
    </source>
</evidence>
<dbReference type="InterPro" id="IPR001584">
    <property type="entry name" value="Integrase_cat-core"/>
</dbReference>
<evidence type="ECO:0000256" key="1">
    <source>
        <dbReference type="ARBA" id="ARBA00022723"/>
    </source>
</evidence>
<name>A0ABQ9G8L2_9NEOP</name>
<dbReference type="InterPro" id="IPR013103">
    <property type="entry name" value="RVT_2"/>
</dbReference>
<dbReference type="EMBL" id="JARBHB010000014">
    <property type="protein sequence ID" value="KAJ8868760.1"/>
    <property type="molecule type" value="Genomic_DNA"/>
</dbReference>
<dbReference type="PROSITE" id="PS50994">
    <property type="entry name" value="INTEGRASE"/>
    <property type="match status" value="1"/>
</dbReference>
<dbReference type="PANTHER" id="PTHR42648">
    <property type="entry name" value="TRANSPOSASE, PUTATIVE-RELATED"/>
    <property type="match status" value="1"/>
</dbReference>
<evidence type="ECO:0000313" key="5">
    <source>
        <dbReference type="Proteomes" id="UP001159363"/>
    </source>
</evidence>
<gene>
    <name evidence="4" type="ORF">PR048_030300</name>
</gene>
<dbReference type="Gene3D" id="3.30.420.10">
    <property type="entry name" value="Ribonuclease H-like superfamily/Ribonuclease H"/>
    <property type="match status" value="1"/>
</dbReference>
<keyword evidence="2" id="KW-0378">Hydrolase</keyword>
<keyword evidence="5" id="KW-1185">Reference proteome</keyword>
<comment type="caution">
    <text evidence="4">The sequence shown here is derived from an EMBL/GenBank/DDBJ whole genome shotgun (WGS) entry which is preliminary data.</text>
</comment>
<proteinExistence type="predicted"/>
<evidence type="ECO:0000313" key="4">
    <source>
        <dbReference type="EMBL" id="KAJ8868760.1"/>
    </source>
</evidence>
<organism evidence="4 5">
    <name type="scientific">Dryococelus australis</name>
    <dbReference type="NCBI Taxonomy" id="614101"/>
    <lineage>
        <taxon>Eukaryota</taxon>
        <taxon>Metazoa</taxon>
        <taxon>Ecdysozoa</taxon>
        <taxon>Arthropoda</taxon>
        <taxon>Hexapoda</taxon>
        <taxon>Insecta</taxon>
        <taxon>Pterygota</taxon>
        <taxon>Neoptera</taxon>
        <taxon>Polyneoptera</taxon>
        <taxon>Phasmatodea</taxon>
        <taxon>Verophasmatodea</taxon>
        <taxon>Anareolatae</taxon>
        <taxon>Phasmatidae</taxon>
        <taxon>Eurycanthinae</taxon>
        <taxon>Dryococelus</taxon>
    </lineage>
</organism>
<dbReference type="InterPro" id="IPR012337">
    <property type="entry name" value="RNaseH-like_sf"/>
</dbReference>
<accession>A0ABQ9G8L2</accession>
<dbReference type="Proteomes" id="UP001159363">
    <property type="component" value="Chromosome 13"/>
</dbReference>
<dbReference type="InterPro" id="IPR057670">
    <property type="entry name" value="SH3_retrovirus"/>
</dbReference>
<dbReference type="InterPro" id="IPR039537">
    <property type="entry name" value="Retrotran_Ty1/copia-like"/>
</dbReference>
<keyword evidence="1" id="KW-0479">Metal-binding</keyword>
<reference evidence="4 5" key="1">
    <citation type="submission" date="2023-02" db="EMBL/GenBank/DDBJ databases">
        <title>LHISI_Scaffold_Assembly.</title>
        <authorList>
            <person name="Stuart O.P."/>
            <person name="Cleave R."/>
            <person name="Magrath M.J.L."/>
            <person name="Mikheyev A.S."/>
        </authorList>
    </citation>
    <scope>NUCLEOTIDE SEQUENCE [LARGE SCALE GENOMIC DNA]</scope>
    <source>
        <strain evidence="4">Daus_M_001</strain>
        <tissue evidence="4">Leg muscle</tissue>
    </source>
</reference>